<dbReference type="SUPFAM" id="SSF69118">
    <property type="entry name" value="AhpD-like"/>
    <property type="match status" value="1"/>
</dbReference>
<evidence type="ECO:0008006" key="3">
    <source>
        <dbReference type="Google" id="ProtNLM"/>
    </source>
</evidence>
<gene>
    <name evidence="1" type="ORF">QNM18_14370</name>
</gene>
<name>A0ABT7EMG4_9GAMM</name>
<dbReference type="InterPro" id="IPR029032">
    <property type="entry name" value="AhpD-like"/>
</dbReference>
<dbReference type="RefSeq" id="WP_284137638.1">
    <property type="nucleotide sequence ID" value="NZ_JASJUT010000005.1"/>
</dbReference>
<evidence type="ECO:0000313" key="2">
    <source>
        <dbReference type="Proteomes" id="UP001231915"/>
    </source>
</evidence>
<proteinExistence type="predicted"/>
<accession>A0ABT7EMG4</accession>
<evidence type="ECO:0000313" key="1">
    <source>
        <dbReference type="EMBL" id="MDK2596244.1"/>
    </source>
</evidence>
<dbReference type="EMBL" id="JASJUT010000005">
    <property type="protein sequence ID" value="MDK2596244.1"/>
    <property type="molecule type" value="Genomic_DNA"/>
</dbReference>
<reference evidence="1 2" key="1">
    <citation type="submission" date="2023-05" db="EMBL/GenBank/DDBJ databases">
        <title>Pseudoalteromonas ardens sp. nov., Pseudoalteromonas obscura sp. nov., and Pseudoalteromonas umbrosa sp. nov., isolated from the coral Montipora capitata.</title>
        <authorList>
            <person name="Thomas E.M."/>
            <person name="Smith E.M."/>
            <person name="Papke E."/>
            <person name="Shlafstein M.D."/>
            <person name="Oline D.K."/>
            <person name="Videau P."/>
            <person name="Saw J.H."/>
            <person name="Strangman W.K."/>
            <person name="Ushijima B."/>
        </authorList>
    </citation>
    <scope>NUCLEOTIDE SEQUENCE [LARGE SCALE GENOMIC DNA]</scope>
    <source>
        <strain evidence="1 2">P94</strain>
    </source>
</reference>
<organism evidence="1 2">
    <name type="scientific">Pseudoalteromonas obscura</name>
    <dbReference type="NCBI Taxonomy" id="3048491"/>
    <lineage>
        <taxon>Bacteria</taxon>
        <taxon>Pseudomonadati</taxon>
        <taxon>Pseudomonadota</taxon>
        <taxon>Gammaproteobacteria</taxon>
        <taxon>Alteromonadales</taxon>
        <taxon>Pseudoalteromonadaceae</taxon>
        <taxon>Pseudoalteromonas</taxon>
    </lineage>
</organism>
<comment type="caution">
    <text evidence="1">The sequence shown here is derived from an EMBL/GenBank/DDBJ whole genome shotgun (WGS) entry which is preliminary data.</text>
</comment>
<sequence>MIKYLLNKQILAMKSQYQYDVRYMEDIIAADLPAFLKYWGFTTMSSHRAHVPMAPLFAARIRTLISEDCGPCIQLAIDMALEAGIDTTTITHIVSNQKDKVSEEVALAMLFTDLVLAHDPGADLLRERIVQLWGQSGLITLGFSISAYRVFPTLKYALGYGQACQQLKINDSAILPNHIS</sequence>
<protein>
    <recommendedName>
        <fullName evidence="3">Carboxymuconolactone decarboxylase-like domain-containing protein</fullName>
    </recommendedName>
</protein>
<keyword evidence="2" id="KW-1185">Reference proteome</keyword>
<dbReference type="Proteomes" id="UP001231915">
    <property type="component" value="Unassembled WGS sequence"/>
</dbReference>